<reference evidence="2 3" key="1">
    <citation type="submission" date="2007-03" db="EMBL/GenBank/DDBJ databases">
        <authorList>
            <person name="Fulton L."/>
            <person name="Clifton S."/>
            <person name="Fulton B."/>
            <person name="Xu J."/>
            <person name="Minx P."/>
            <person name="Pepin K.H."/>
            <person name="Johnson M."/>
            <person name="Thiruvilangam P."/>
            <person name="Bhonagiri V."/>
            <person name="Nash W.E."/>
            <person name="Mardis E.R."/>
            <person name="Wilson R.K."/>
        </authorList>
    </citation>
    <scope>NUCLEOTIDE SEQUENCE [LARGE SCALE GENOMIC DNA]</scope>
    <source>
        <strain evidence="2 3">ATCC 27560</strain>
    </source>
</reference>
<sequence>MNNVSIAHMGTVVHEIVKVVYSMYIFLKMLQLQENMTVYIWQIAIIVNMHINMHLKWCMD</sequence>
<proteinExistence type="predicted"/>
<keyword evidence="1" id="KW-1133">Transmembrane helix</keyword>
<evidence type="ECO:0000256" key="1">
    <source>
        <dbReference type="SAM" id="Phobius"/>
    </source>
</evidence>
<protein>
    <submittedName>
        <fullName evidence="2">Uncharacterized protein</fullName>
    </submittedName>
</protein>
<gene>
    <name evidence="2" type="ORF">EUBVEN_01852</name>
</gene>
<dbReference type="EMBL" id="AAVL02000035">
    <property type="protein sequence ID" value="EDM51069.1"/>
    <property type="molecule type" value="Genomic_DNA"/>
</dbReference>
<comment type="caution">
    <text evidence="2">The sequence shown here is derived from an EMBL/GenBank/DDBJ whole genome shotgun (WGS) entry which is preliminary data.</text>
</comment>
<keyword evidence="1" id="KW-0812">Transmembrane</keyword>
<feature type="transmembrane region" description="Helical" evidence="1">
    <location>
        <begin position="6"/>
        <end position="26"/>
    </location>
</feature>
<accession>A5Z812</accession>
<reference evidence="2 3" key="2">
    <citation type="submission" date="2007-04" db="EMBL/GenBank/DDBJ databases">
        <title>Draft genome sequence of Eubacterium ventriosum (ATCC 27560).</title>
        <authorList>
            <person name="Sudarsanam P."/>
            <person name="Ley R."/>
            <person name="Guruge J."/>
            <person name="Turnbaugh P.J."/>
            <person name="Mahowald M."/>
            <person name="Liep D."/>
            <person name="Gordon J."/>
        </authorList>
    </citation>
    <scope>NUCLEOTIDE SEQUENCE [LARGE SCALE GENOMIC DNA]</scope>
    <source>
        <strain evidence="2 3">ATCC 27560</strain>
    </source>
</reference>
<dbReference type="HOGENOM" id="CLU_2934635_0_0_9"/>
<dbReference type="STRING" id="411463.EUBVEN_01852"/>
<dbReference type="AlphaFoldDB" id="A5Z812"/>
<evidence type="ECO:0000313" key="3">
    <source>
        <dbReference type="Proteomes" id="UP000006000"/>
    </source>
</evidence>
<dbReference type="Proteomes" id="UP000006000">
    <property type="component" value="Unassembled WGS sequence"/>
</dbReference>
<name>A5Z812_9FIRM</name>
<keyword evidence="1" id="KW-0472">Membrane</keyword>
<evidence type="ECO:0000313" key="2">
    <source>
        <dbReference type="EMBL" id="EDM51069.1"/>
    </source>
</evidence>
<organism evidence="2 3">
    <name type="scientific">Eubacterium ventriosum ATCC 27560</name>
    <dbReference type="NCBI Taxonomy" id="411463"/>
    <lineage>
        <taxon>Bacteria</taxon>
        <taxon>Bacillati</taxon>
        <taxon>Bacillota</taxon>
        <taxon>Clostridia</taxon>
        <taxon>Eubacteriales</taxon>
        <taxon>Eubacteriaceae</taxon>
        <taxon>Eubacterium</taxon>
    </lineage>
</organism>